<keyword evidence="3" id="KW-1185">Reference proteome</keyword>
<name>A0AAE3XP84_9BACT</name>
<feature type="transmembrane region" description="Helical" evidence="1">
    <location>
        <begin position="65"/>
        <end position="86"/>
    </location>
</feature>
<gene>
    <name evidence="2" type="ORF">HNQ88_003663</name>
</gene>
<sequence length="205" mass="23884">MAKPIDHCVVCELSQKDKQFGRSCQLTNDKPKFIQHCDKINFGKNAFRQIEEVIFKEKMMKNKKFLTILNCIIFFTLGMAFISMGYLLGDYIISLGVFASAPLVIMFIGFLFFPLSVGPVRSYLTENKIVDDRKKRIMNVLNLYQMDYDAVVEIEKQNHDFLGVNVQIKLLKNNKVYQEYSNQFEYNNSEKMIRRDVLGGFVDQI</sequence>
<evidence type="ECO:0000313" key="2">
    <source>
        <dbReference type="EMBL" id="MDR6240587.1"/>
    </source>
</evidence>
<keyword evidence="1" id="KW-1133">Transmembrane helix</keyword>
<evidence type="ECO:0000256" key="1">
    <source>
        <dbReference type="SAM" id="Phobius"/>
    </source>
</evidence>
<evidence type="ECO:0000313" key="3">
    <source>
        <dbReference type="Proteomes" id="UP001185092"/>
    </source>
</evidence>
<proteinExistence type="predicted"/>
<reference evidence="2" key="1">
    <citation type="submission" date="2023-07" db="EMBL/GenBank/DDBJ databases">
        <title>Genomic Encyclopedia of Type Strains, Phase IV (KMG-IV): sequencing the most valuable type-strain genomes for metagenomic binning, comparative biology and taxonomic classification.</title>
        <authorList>
            <person name="Goeker M."/>
        </authorList>
    </citation>
    <scope>NUCLEOTIDE SEQUENCE</scope>
    <source>
        <strain evidence="2">DSM 26174</strain>
    </source>
</reference>
<keyword evidence="1" id="KW-0812">Transmembrane</keyword>
<dbReference type="EMBL" id="JAVDQD010000005">
    <property type="protein sequence ID" value="MDR6240587.1"/>
    <property type="molecule type" value="Genomic_DNA"/>
</dbReference>
<accession>A0AAE3XP84</accession>
<feature type="transmembrane region" description="Helical" evidence="1">
    <location>
        <begin position="92"/>
        <end position="113"/>
    </location>
</feature>
<dbReference type="RefSeq" id="WP_309940631.1">
    <property type="nucleotide sequence ID" value="NZ_AP025306.1"/>
</dbReference>
<protein>
    <submittedName>
        <fullName evidence="2">Uncharacterized protein</fullName>
    </submittedName>
</protein>
<dbReference type="AlphaFoldDB" id="A0AAE3XP84"/>
<organism evidence="2 3">
    <name type="scientific">Aureibacter tunicatorum</name>
    <dbReference type="NCBI Taxonomy" id="866807"/>
    <lineage>
        <taxon>Bacteria</taxon>
        <taxon>Pseudomonadati</taxon>
        <taxon>Bacteroidota</taxon>
        <taxon>Cytophagia</taxon>
        <taxon>Cytophagales</taxon>
        <taxon>Persicobacteraceae</taxon>
        <taxon>Aureibacter</taxon>
    </lineage>
</organism>
<dbReference type="Proteomes" id="UP001185092">
    <property type="component" value="Unassembled WGS sequence"/>
</dbReference>
<comment type="caution">
    <text evidence="2">The sequence shown here is derived from an EMBL/GenBank/DDBJ whole genome shotgun (WGS) entry which is preliminary data.</text>
</comment>
<keyword evidence="1" id="KW-0472">Membrane</keyword>